<dbReference type="GO" id="GO:0016491">
    <property type="term" value="F:oxidoreductase activity"/>
    <property type="evidence" value="ECO:0007669"/>
    <property type="project" value="TreeGrafter"/>
</dbReference>
<accession>A0A1L9PR36</accession>
<dbReference type="GO" id="GO:0006740">
    <property type="term" value="P:NADPH regeneration"/>
    <property type="evidence" value="ECO:0007669"/>
    <property type="project" value="TreeGrafter"/>
</dbReference>
<organism evidence="4 5">
    <name type="scientific">Aspergillus versicolor CBS 583.65</name>
    <dbReference type="NCBI Taxonomy" id="1036611"/>
    <lineage>
        <taxon>Eukaryota</taxon>
        <taxon>Fungi</taxon>
        <taxon>Dikarya</taxon>
        <taxon>Ascomycota</taxon>
        <taxon>Pezizomycotina</taxon>
        <taxon>Eurotiomycetes</taxon>
        <taxon>Eurotiomycetidae</taxon>
        <taxon>Eurotiales</taxon>
        <taxon>Aspergillaceae</taxon>
        <taxon>Aspergillus</taxon>
        <taxon>Aspergillus subgen. Nidulantes</taxon>
    </lineage>
</organism>
<dbReference type="GO" id="GO:0005737">
    <property type="term" value="C:cytoplasm"/>
    <property type="evidence" value="ECO:0007669"/>
    <property type="project" value="TreeGrafter"/>
</dbReference>
<evidence type="ECO:0000259" key="2">
    <source>
        <dbReference type="Pfam" id="PF01408"/>
    </source>
</evidence>
<gene>
    <name evidence="4" type="ORF">ASPVEDRAFT_30497</name>
</gene>
<feature type="domain" description="Gfo/Idh/MocA-like oxidoreductase N-terminal" evidence="2">
    <location>
        <begin position="11"/>
        <end position="49"/>
    </location>
</feature>
<dbReference type="PANTHER" id="PTHR42840">
    <property type="entry name" value="NAD(P)-BINDING ROSSMANN-FOLD SUPERFAMILY PROTEIN-RELATED"/>
    <property type="match status" value="1"/>
</dbReference>
<dbReference type="Gene3D" id="3.40.50.720">
    <property type="entry name" value="NAD(P)-binding Rossmann-like Domain"/>
    <property type="match status" value="1"/>
</dbReference>
<dbReference type="Pfam" id="PF01408">
    <property type="entry name" value="GFO_IDH_MocA"/>
    <property type="match status" value="1"/>
</dbReference>
<evidence type="ECO:0000259" key="3">
    <source>
        <dbReference type="Pfam" id="PF22725"/>
    </source>
</evidence>
<dbReference type="Gene3D" id="3.30.360.10">
    <property type="entry name" value="Dihydrodipicolinate Reductase, domain 2"/>
    <property type="match status" value="1"/>
</dbReference>
<dbReference type="VEuPathDB" id="FungiDB:ASPVEDRAFT_30497"/>
<dbReference type="Pfam" id="PF22725">
    <property type="entry name" value="GFO_IDH_MocA_C3"/>
    <property type="match status" value="1"/>
</dbReference>
<evidence type="ECO:0000256" key="1">
    <source>
        <dbReference type="ARBA" id="ARBA00010928"/>
    </source>
</evidence>
<feature type="domain" description="GFO/IDH/MocA-like oxidoreductase" evidence="3">
    <location>
        <begin position="64"/>
        <end position="135"/>
    </location>
</feature>
<proteinExistence type="inferred from homology"/>
<dbReference type="InterPro" id="IPR000683">
    <property type="entry name" value="Gfo/Idh/MocA-like_OxRdtase_N"/>
</dbReference>
<evidence type="ECO:0000313" key="4">
    <source>
        <dbReference type="EMBL" id="OJJ04018.1"/>
    </source>
</evidence>
<dbReference type="Proteomes" id="UP000184073">
    <property type="component" value="Unassembled WGS sequence"/>
</dbReference>
<keyword evidence="5" id="KW-1185">Reference proteome</keyword>
<sequence length="146" mass="16390">MTLQDHRLNVGITLAALDRGLHVLCEKSISTSVAELSRVLDHIERKSNPATLMVAFMRRFDDSYREAYDKIQAGVIGRLIVFRANQCQYTDTDPLYYDHLRNCGGSFIDAVIHDIDLALMFLGEDSIPKSCSAHGINAVFTDLEKN</sequence>
<evidence type="ECO:0000313" key="5">
    <source>
        <dbReference type="Proteomes" id="UP000184073"/>
    </source>
</evidence>
<dbReference type="InterPro" id="IPR036291">
    <property type="entry name" value="NAD(P)-bd_dom_sf"/>
</dbReference>
<reference evidence="5" key="1">
    <citation type="journal article" date="2017" name="Genome Biol.">
        <title>Comparative genomics reveals high biological diversity and specific adaptations in the industrially and medically important fungal genus Aspergillus.</title>
        <authorList>
            <person name="de Vries R.P."/>
            <person name="Riley R."/>
            <person name="Wiebenga A."/>
            <person name="Aguilar-Osorio G."/>
            <person name="Amillis S."/>
            <person name="Uchima C.A."/>
            <person name="Anderluh G."/>
            <person name="Asadollahi M."/>
            <person name="Askin M."/>
            <person name="Barry K."/>
            <person name="Battaglia E."/>
            <person name="Bayram O."/>
            <person name="Benocci T."/>
            <person name="Braus-Stromeyer S.A."/>
            <person name="Caldana C."/>
            <person name="Canovas D."/>
            <person name="Cerqueira G.C."/>
            <person name="Chen F."/>
            <person name="Chen W."/>
            <person name="Choi C."/>
            <person name="Clum A."/>
            <person name="Dos Santos R.A."/>
            <person name="Damasio A.R."/>
            <person name="Diallinas G."/>
            <person name="Emri T."/>
            <person name="Fekete E."/>
            <person name="Flipphi M."/>
            <person name="Freyberg S."/>
            <person name="Gallo A."/>
            <person name="Gournas C."/>
            <person name="Habgood R."/>
            <person name="Hainaut M."/>
            <person name="Harispe M.L."/>
            <person name="Henrissat B."/>
            <person name="Hilden K.S."/>
            <person name="Hope R."/>
            <person name="Hossain A."/>
            <person name="Karabika E."/>
            <person name="Karaffa L."/>
            <person name="Karanyi Z."/>
            <person name="Krasevec N."/>
            <person name="Kuo A."/>
            <person name="Kusch H."/>
            <person name="LaButti K."/>
            <person name="Lagendijk E.L."/>
            <person name="Lapidus A."/>
            <person name="Levasseur A."/>
            <person name="Lindquist E."/>
            <person name="Lipzen A."/>
            <person name="Logrieco A.F."/>
            <person name="MacCabe A."/>
            <person name="Maekelae M.R."/>
            <person name="Malavazi I."/>
            <person name="Melin P."/>
            <person name="Meyer V."/>
            <person name="Mielnichuk N."/>
            <person name="Miskei M."/>
            <person name="Molnar A.P."/>
            <person name="Mule G."/>
            <person name="Ngan C.Y."/>
            <person name="Orejas M."/>
            <person name="Orosz E."/>
            <person name="Ouedraogo J.P."/>
            <person name="Overkamp K.M."/>
            <person name="Park H.-S."/>
            <person name="Perrone G."/>
            <person name="Piumi F."/>
            <person name="Punt P.J."/>
            <person name="Ram A.F."/>
            <person name="Ramon A."/>
            <person name="Rauscher S."/>
            <person name="Record E."/>
            <person name="Riano-Pachon D.M."/>
            <person name="Robert V."/>
            <person name="Roehrig J."/>
            <person name="Ruller R."/>
            <person name="Salamov A."/>
            <person name="Salih N.S."/>
            <person name="Samson R.A."/>
            <person name="Sandor E."/>
            <person name="Sanguinetti M."/>
            <person name="Schuetze T."/>
            <person name="Sepcic K."/>
            <person name="Shelest E."/>
            <person name="Sherlock G."/>
            <person name="Sophianopoulou V."/>
            <person name="Squina F.M."/>
            <person name="Sun H."/>
            <person name="Susca A."/>
            <person name="Todd R.B."/>
            <person name="Tsang A."/>
            <person name="Unkles S.E."/>
            <person name="van de Wiele N."/>
            <person name="van Rossen-Uffink D."/>
            <person name="Oliveira J.V."/>
            <person name="Vesth T.C."/>
            <person name="Visser J."/>
            <person name="Yu J.-H."/>
            <person name="Zhou M."/>
            <person name="Andersen M.R."/>
            <person name="Archer D.B."/>
            <person name="Baker S.E."/>
            <person name="Benoit I."/>
            <person name="Brakhage A.A."/>
            <person name="Braus G.H."/>
            <person name="Fischer R."/>
            <person name="Frisvad J.C."/>
            <person name="Goldman G.H."/>
            <person name="Houbraken J."/>
            <person name="Oakley B."/>
            <person name="Pocsi I."/>
            <person name="Scazzocchio C."/>
            <person name="Seiboth B."/>
            <person name="vanKuyk P.A."/>
            <person name="Wortman J."/>
            <person name="Dyer P.S."/>
            <person name="Grigoriev I.V."/>
        </authorList>
    </citation>
    <scope>NUCLEOTIDE SEQUENCE [LARGE SCALE GENOMIC DNA]</scope>
    <source>
        <strain evidence="5">CBS 583.65</strain>
    </source>
</reference>
<dbReference type="STRING" id="1036611.A0A1L9PR36"/>
<protein>
    <submittedName>
        <fullName evidence="4">Uncharacterized protein</fullName>
    </submittedName>
</protein>
<name>A0A1L9PR36_ASPVE</name>
<dbReference type="AlphaFoldDB" id="A0A1L9PR36"/>
<dbReference type="InterPro" id="IPR055170">
    <property type="entry name" value="GFO_IDH_MocA-like_dom"/>
</dbReference>
<dbReference type="EMBL" id="KV878131">
    <property type="protein sequence ID" value="OJJ04018.1"/>
    <property type="molecule type" value="Genomic_DNA"/>
</dbReference>
<dbReference type="GO" id="GO:0000166">
    <property type="term" value="F:nucleotide binding"/>
    <property type="evidence" value="ECO:0007669"/>
    <property type="project" value="InterPro"/>
</dbReference>
<comment type="similarity">
    <text evidence="1">Belongs to the Gfo/Idh/MocA family.</text>
</comment>
<dbReference type="OrthoDB" id="446809at2759"/>
<dbReference type="RefSeq" id="XP_040669780.1">
    <property type="nucleotide sequence ID" value="XM_040810361.1"/>
</dbReference>
<dbReference type="PANTHER" id="PTHR42840:SF11">
    <property type="entry name" value="BINDING ROSSMANN FOLD OXIDOREDUCTASE, PUTATIVE (AFU_ORTHOLOGUE AFUA_6G09900)-RELATED"/>
    <property type="match status" value="1"/>
</dbReference>
<dbReference type="GeneID" id="63725872"/>
<dbReference type="SUPFAM" id="SSF51735">
    <property type="entry name" value="NAD(P)-binding Rossmann-fold domains"/>
    <property type="match status" value="1"/>
</dbReference>